<evidence type="ECO:0000313" key="1">
    <source>
        <dbReference type="EMBL" id="OCK84714.1"/>
    </source>
</evidence>
<name>A0A8E2EIY9_9PEZI</name>
<reference evidence="1 2" key="1">
    <citation type="journal article" date="2016" name="Nat. Commun.">
        <title>Ectomycorrhizal ecology is imprinted in the genome of the dominant symbiotic fungus Cenococcum geophilum.</title>
        <authorList>
            <consortium name="DOE Joint Genome Institute"/>
            <person name="Peter M."/>
            <person name="Kohler A."/>
            <person name="Ohm R.A."/>
            <person name="Kuo A."/>
            <person name="Krutzmann J."/>
            <person name="Morin E."/>
            <person name="Arend M."/>
            <person name="Barry K.W."/>
            <person name="Binder M."/>
            <person name="Choi C."/>
            <person name="Clum A."/>
            <person name="Copeland A."/>
            <person name="Grisel N."/>
            <person name="Haridas S."/>
            <person name="Kipfer T."/>
            <person name="LaButti K."/>
            <person name="Lindquist E."/>
            <person name="Lipzen A."/>
            <person name="Maire R."/>
            <person name="Meier B."/>
            <person name="Mihaltcheva S."/>
            <person name="Molinier V."/>
            <person name="Murat C."/>
            <person name="Poggeler S."/>
            <person name="Quandt C.A."/>
            <person name="Sperisen C."/>
            <person name="Tritt A."/>
            <person name="Tisserant E."/>
            <person name="Crous P.W."/>
            <person name="Henrissat B."/>
            <person name="Nehls U."/>
            <person name="Egli S."/>
            <person name="Spatafora J.W."/>
            <person name="Grigoriev I.V."/>
            <person name="Martin F.M."/>
        </authorList>
    </citation>
    <scope>NUCLEOTIDE SEQUENCE [LARGE SCALE GENOMIC DNA]</scope>
    <source>
        <strain evidence="1 2">CBS 459.81</strain>
    </source>
</reference>
<organism evidence="1 2">
    <name type="scientific">Lepidopterella palustris CBS 459.81</name>
    <dbReference type="NCBI Taxonomy" id="1314670"/>
    <lineage>
        <taxon>Eukaryota</taxon>
        <taxon>Fungi</taxon>
        <taxon>Dikarya</taxon>
        <taxon>Ascomycota</taxon>
        <taxon>Pezizomycotina</taxon>
        <taxon>Dothideomycetes</taxon>
        <taxon>Pleosporomycetidae</taxon>
        <taxon>Mytilinidiales</taxon>
        <taxon>Argynnaceae</taxon>
        <taxon>Lepidopterella</taxon>
    </lineage>
</organism>
<keyword evidence="2" id="KW-1185">Reference proteome</keyword>
<dbReference type="EMBL" id="KV744832">
    <property type="protein sequence ID" value="OCK84714.1"/>
    <property type="molecule type" value="Genomic_DNA"/>
</dbReference>
<accession>A0A8E2EIY9</accession>
<dbReference type="Proteomes" id="UP000250266">
    <property type="component" value="Unassembled WGS sequence"/>
</dbReference>
<sequence length="84" mass="9390">MVQEWGFGEPEGEDGRVGFPLLKARPYLLYGAQWFRVNDALRRAGANMRIEAKLSISGGEARNPAELTGLLRRTLRAFRRALGS</sequence>
<evidence type="ECO:0000313" key="2">
    <source>
        <dbReference type="Proteomes" id="UP000250266"/>
    </source>
</evidence>
<protein>
    <submittedName>
        <fullName evidence="1">Uncharacterized protein</fullName>
    </submittedName>
</protein>
<dbReference type="AlphaFoldDB" id="A0A8E2EIY9"/>
<gene>
    <name evidence="1" type="ORF">K432DRAFT_102458</name>
</gene>
<proteinExistence type="predicted"/>